<evidence type="ECO:0000313" key="3">
    <source>
        <dbReference type="EMBL" id="XBO72492.1"/>
    </source>
</evidence>
<proteinExistence type="predicted"/>
<feature type="chain" id="PRO_5043470505" description="Lipoprotein" evidence="2">
    <location>
        <begin position="24"/>
        <end position="292"/>
    </location>
</feature>
<evidence type="ECO:0008006" key="4">
    <source>
        <dbReference type="Google" id="ProtNLM"/>
    </source>
</evidence>
<accession>A0AAU7KLU2</accession>
<feature type="compositionally biased region" description="Acidic residues" evidence="1">
    <location>
        <begin position="232"/>
        <end position="242"/>
    </location>
</feature>
<dbReference type="PROSITE" id="PS51257">
    <property type="entry name" value="PROKAR_LIPOPROTEIN"/>
    <property type="match status" value="1"/>
</dbReference>
<evidence type="ECO:0000256" key="2">
    <source>
        <dbReference type="SAM" id="SignalP"/>
    </source>
</evidence>
<dbReference type="EMBL" id="CP098827">
    <property type="protein sequence ID" value="XBO72492.1"/>
    <property type="molecule type" value="Genomic_DNA"/>
</dbReference>
<sequence>MNAKPMLALTAALWLGTSLVGCSDDNESETSEGTSQQSENVTSGNGGGSNESADSAGEDDTSDEQGDDISEMSPADRREALEQSLRANFDPQLGEIRYLVGWSDLNDDGQDEAVVHVVGPMVCGTGGCDTLILEAQDDAYRVISAQPTTQPPIQLGEASHEGWRDLVVKRHLAADQPAQALHLRFDGSSYVEAEGNEGEAENATVLIEDFNSLDDGRPLFTGEGAMSGSLEGDMEGEMEEAMESERSEPAVDPGDAATAAEPQGSDDAQADNEGESTEDGDDRQTDASHSGN</sequence>
<dbReference type="RefSeq" id="WP_348827873.1">
    <property type="nucleotide sequence ID" value="NZ_CP098827.1"/>
</dbReference>
<feature type="region of interest" description="Disordered" evidence="1">
    <location>
        <begin position="216"/>
        <end position="292"/>
    </location>
</feature>
<name>A0AAU7KLU2_9GAMM</name>
<feature type="compositionally biased region" description="Acidic residues" evidence="1">
    <location>
        <begin position="268"/>
        <end position="281"/>
    </location>
</feature>
<feature type="compositionally biased region" description="Acidic residues" evidence="1">
    <location>
        <begin position="56"/>
        <end position="70"/>
    </location>
</feature>
<feature type="region of interest" description="Disordered" evidence="1">
    <location>
        <begin position="20"/>
        <end position="77"/>
    </location>
</feature>
<organism evidence="3">
    <name type="scientific">Halomonas sp. RT37</name>
    <dbReference type="NCBI Taxonomy" id="2950872"/>
    <lineage>
        <taxon>Bacteria</taxon>
        <taxon>Pseudomonadati</taxon>
        <taxon>Pseudomonadota</taxon>
        <taxon>Gammaproteobacteria</taxon>
        <taxon>Oceanospirillales</taxon>
        <taxon>Halomonadaceae</taxon>
        <taxon>Halomonas</taxon>
    </lineage>
</organism>
<gene>
    <name evidence="3" type="ORF">NFG58_07250</name>
</gene>
<protein>
    <recommendedName>
        <fullName evidence="4">Lipoprotein</fullName>
    </recommendedName>
</protein>
<evidence type="ECO:0000256" key="1">
    <source>
        <dbReference type="SAM" id="MobiDB-lite"/>
    </source>
</evidence>
<keyword evidence="2" id="KW-0732">Signal</keyword>
<feature type="signal peptide" evidence="2">
    <location>
        <begin position="1"/>
        <end position="23"/>
    </location>
</feature>
<reference evidence="3" key="1">
    <citation type="submission" date="2022-06" db="EMBL/GenBank/DDBJ databases">
        <title>A novel DMS-producing enzyme.</title>
        <authorList>
            <person name="Zhang Y."/>
        </authorList>
    </citation>
    <scope>NUCLEOTIDE SEQUENCE</scope>
    <source>
        <strain evidence="3">RT37</strain>
    </source>
</reference>
<dbReference type="AlphaFoldDB" id="A0AAU7KLU2"/>